<organism evidence="2 3">
    <name type="scientific">Cryptococcus floricola</name>
    <dbReference type="NCBI Taxonomy" id="2591691"/>
    <lineage>
        <taxon>Eukaryota</taxon>
        <taxon>Fungi</taxon>
        <taxon>Dikarya</taxon>
        <taxon>Basidiomycota</taxon>
        <taxon>Agaricomycotina</taxon>
        <taxon>Tremellomycetes</taxon>
        <taxon>Tremellales</taxon>
        <taxon>Cryptococcaceae</taxon>
        <taxon>Cryptococcus</taxon>
    </lineage>
</organism>
<accession>A0A5D3B7U3</accession>
<name>A0A5D3B7U3_9TREE</name>
<feature type="compositionally biased region" description="Pro residues" evidence="1">
    <location>
        <begin position="42"/>
        <end position="54"/>
    </location>
</feature>
<sequence>MDTEPEASAEPAPEGMEGEEGGDDERGFPTCAFLIPSQNPTFTPPLPPTPPIPDPDPDFSRDQCALADIDTLGERASWNGGAARALVDIIAMSSERIGALEREVRECGS</sequence>
<comment type="caution">
    <text evidence="2">The sequence shown here is derived from an EMBL/GenBank/DDBJ whole genome shotgun (WGS) entry which is preliminary data.</text>
</comment>
<dbReference type="Proteomes" id="UP000322245">
    <property type="component" value="Unassembled WGS sequence"/>
</dbReference>
<evidence type="ECO:0000313" key="2">
    <source>
        <dbReference type="EMBL" id="TYJ59002.1"/>
    </source>
</evidence>
<dbReference type="EMBL" id="NIDF01000002">
    <property type="protein sequence ID" value="TYJ59002.1"/>
    <property type="molecule type" value="Genomic_DNA"/>
</dbReference>
<reference evidence="2 3" key="1">
    <citation type="submission" date="2017-05" db="EMBL/GenBank/DDBJ databases">
        <title>The Genome Sequence of Tsuchiyaea wingfieldii DSM 27421.</title>
        <authorList>
            <person name="Cuomo C."/>
            <person name="Passer A."/>
            <person name="Billmyre B."/>
            <person name="Heitman J."/>
        </authorList>
    </citation>
    <scope>NUCLEOTIDE SEQUENCE [LARGE SCALE GENOMIC DNA]</scope>
    <source>
        <strain evidence="2 3">DSM 27421</strain>
    </source>
</reference>
<gene>
    <name evidence="2" type="ORF">B9479_000441</name>
</gene>
<evidence type="ECO:0000313" key="3">
    <source>
        <dbReference type="Proteomes" id="UP000322245"/>
    </source>
</evidence>
<keyword evidence="3" id="KW-1185">Reference proteome</keyword>
<dbReference type="AlphaFoldDB" id="A0A5D3B7U3"/>
<evidence type="ECO:0000256" key="1">
    <source>
        <dbReference type="SAM" id="MobiDB-lite"/>
    </source>
</evidence>
<feature type="region of interest" description="Disordered" evidence="1">
    <location>
        <begin position="1"/>
        <end position="62"/>
    </location>
</feature>
<proteinExistence type="predicted"/>
<protein>
    <submittedName>
        <fullName evidence="2">Uncharacterized protein</fullName>
    </submittedName>
</protein>